<proteinExistence type="predicted"/>
<organism evidence="2 3">
    <name type="scientific">Phytophthora cactorum</name>
    <dbReference type="NCBI Taxonomy" id="29920"/>
    <lineage>
        <taxon>Eukaryota</taxon>
        <taxon>Sar</taxon>
        <taxon>Stramenopiles</taxon>
        <taxon>Oomycota</taxon>
        <taxon>Peronosporomycetes</taxon>
        <taxon>Peronosporales</taxon>
        <taxon>Peronosporaceae</taxon>
        <taxon>Phytophthora</taxon>
    </lineage>
</organism>
<accession>A0A8T1E5P3</accession>
<feature type="compositionally biased region" description="Polar residues" evidence="1">
    <location>
        <begin position="41"/>
        <end position="58"/>
    </location>
</feature>
<gene>
    <name evidence="2" type="ORF">PC117_g6762</name>
</gene>
<dbReference type="VEuPathDB" id="FungiDB:PC110_g17248"/>
<comment type="caution">
    <text evidence="2">The sequence shown here is derived from an EMBL/GenBank/DDBJ whole genome shotgun (WGS) entry which is preliminary data.</text>
</comment>
<evidence type="ECO:0000313" key="2">
    <source>
        <dbReference type="EMBL" id="KAG2947521.1"/>
    </source>
</evidence>
<reference evidence="2" key="1">
    <citation type="submission" date="2018-10" db="EMBL/GenBank/DDBJ databases">
        <title>Effector identification in a new, highly contiguous assembly of the strawberry crown rot pathogen Phytophthora cactorum.</title>
        <authorList>
            <person name="Armitage A.D."/>
            <person name="Nellist C.F."/>
            <person name="Bates H."/>
            <person name="Vickerstaff R.J."/>
            <person name="Harrison R.J."/>
        </authorList>
    </citation>
    <scope>NUCLEOTIDE SEQUENCE</scope>
    <source>
        <strain evidence="2">4040</strain>
    </source>
</reference>
<dbReference type="EMBL" id="RCMK01000131">
    <property type="protein sequence ID" value="KAG2947521.1"/>
    <property type="molecule type" value="Genomic_DNA"/>
</dbReference>
<evidence type="ECO:0000256" key="1">
    <source>
        <dbReference type="SAM" id="MobiDB-lite"/>
    </source>
</evidence>
<protein>
    <submittedName>
        <fullName evidence="2">Uncharacterized protein</fullName>
    </submittedName>
</protein>
<name>A0A8T1E5P3_9STRA</name>
<dbReference type="AlphaFoldDB" id="A0A8T1E5P3"/>
<feature type="region of interest" description="Disordered" evidence="1">
    <location>
        <begin position="1"/>
        <end position="61"/>
    </location>
</feature>
<sequence>MAASAVHPSTAARDSREALSSASSAANTHTNLRQSPDHPRTSTVLSPHFTNDQPLQSTNDRRHQLVVRAIIKSTIAQRDRFGEQLDDLALNGATFAEILEKLWELVSPHVKGRAVRRDGVWSVEVPTMQDWTKVM</sequence>
<dbReference type="Proteomes" id="UP000736787">
    <property type="component" value="Unassembled WGS sequence"/>
</dbReference>
<evidence type="ECO:0000313" key="3">
    <source>
        <dbReference type="Proteomes" id="UP000736787"/>
    </source>
</evidence>